<evidence type="ECO:0000313" key="1">
    <source>
        <dbReference type="EMBL" id="MDG0845603.1"/>
    </source>
</evidence>
<name>A0A9X4L3R5_9STAP</name>
<proteinExistence type="predicted"/>
<organism evidence="1 2">
    <name type="scientific">Staphylococcus equorum</name>
    <dbReference type="NCBI Taxonomy" id="246432"/>
    <lineage>
        <taxon>Bacteria</taxon>
        <taxon>Bacillati</taxon>
        <taxon>Bacillota</taxon>
        <taxon>Bacilli</taxon>
        <taxon>Bacillales</taxon>
        <taxon>Staphylococcaceae</taxon>
        <taxon>Staphylococcus</taxon>
    </lineage>
</organism>
<dbReference type="Proteomes" id="UP001152422">
    <property type="component" value="Unassembled WGS sequence"/>
</dbReference>
<comment type="caution">
    <text evidence="1">The sequence shown here is derived from an EMBL/GenBank/DDBJ whole genome shotgun (WGS) entry which is preliminary data.</text>
</comment>
<dbReference type="EMBL" id="JAMBQA010000002">
    <property type="protein sequence ID" value="MDG0845603.1"/>
    <property type="molecule type" value="Genomic_DNA"/>
</dbReference>
<dbReference type="AlphaFoldDB" id="A0A9X4L3R5"/>
<sequence>MKVFIFGANCYLGKQLIKKLQNHHEVYTNNNIVHLNSVFVATNVFQTYELQRTLKQMHHIIYITNKAALPNGYLQGHSHSMHVWAIENILHTLPSCSDKKLHILNVEKKYNNHFKNIFNSQNFKVIDMSVSKVINRIGKCSRQMQDKYKKVYSFQHMLLTKEINAIQLVDMYEQYLKECSLGWIRIKQTEKRFEISLKFLPYPLIKMEKAYSSPTNFILKVTGGLLVSSNGGKDGMLEFRTSASSYRCVIGLNHYEPALPWLVYLVSQAPIHKWVMSKLYNYVWKHY</sequence>
<gene>
    <name evidence="1" type="ORF">M4L89_05150</name>
</gene>
<evidence type="ECO:0000313" key="2">
    <source>
        <dbReference type="Proteomes" id="UP001152422"/>
    </source>
</evidence>
<dbReference type="RefSeq" id="WP_277583005.1">
    <property type="nucleotide sequence ID" value="NZ_JAMBPY010000002.1"/>
</dbReference>
<accession>A0A9X4L3R5</accession>
<protein>
    <submittedName>
        <fullName evidence="1">Uncharacterized protein</fullName>
    </submittedName>
</protein>
<keyword evidence="2" id="KW-1185">Reference proteome</keyword>
<reference evidence="1" key="1">
    <citation type="submission" date="2022-05" db="EMBL/GenBank/DDBJ databases">
        <title>Comparative genomics of Staphylococcus equorum isolates.</title>
        <authorList>
            <person name="Luelf R.H."/>
        </authorList>
    </citation>
    <scope>NUCLEOTIDE SEQUENCE</scope>
    <source>
        <strain evidence="1">TMW 2.2497</strain>
    </source>
</reference>